<keyword evidence="1" id="KW-0472">Membrane</keyword>
<protein>
    <submittedName>
        <fullName evidence="2">Uncharacterized protein</fullName>
    </submittedName>
</protein>
<comment type="caution">
    <text evidence="2">The sequence shown here is derived from an EMBL/GenBank/DDBJ whole genome shotgun (WGS) entry which is preliminary data.</text>
</comment>
<evidence type="ECO:0000313" key="3">
    <source>
        <dbReference type="Proteomes" id="UP000013111"/>
    </source>
</evidence>
<accession>A0A831A4Y3</accession>
<gene>
    <name evidence="2" type="ORF">BN437_3418</name>
</gene>
<feature type="transmembrane region" description="Helical" evidence="1">
    <location>
        <begin position="13"/>
        <end position="32"/>
    </location>
</feature>
<name>A0A831A4Y3_ERWAM</name>
<evidence type="ECO:0000313" key="2">
    <source>
        <dbReference type="EMBL" id="CCO95319.1"/>
    </source>
</evidence>
<sequence>MARDPDVGAVGQIYARGFFLLVLLMAGLPVWVGSGRCKVNAYCILCRLSVAHFFSGNCTVETVAWVNASCLKPLLLTGWRWSPLASAVAYLLAAHANRRDGQYLPAEVHVSGFQLNHPQLSTLPPR</sequence>
<keyword evidence="1" id="KW-0812">Transmembrane</keyword>
<evidence type="ECO:0000256" key="1">
    <source>
        <dbReference type="SAM" id="Phobius"/>
    </source>
</evidence>
<proteinExistence type="predicted"/>
<reference evidence="2 3" key="2">
    <citation type="submission" date="2013-04" db="EMBL/GenBank/DDBJ databases">
        <title>Comparative genomics of 12 strains of Erwinia amylovora identifies a pan-genome with a large conserved core and provides insights into host specificity.</title>
        <authorList>
            <person name="Mann R.A."/>
            <person name="Smits T.H.M."/>
            <person name="Buehlmann A."/>
            <person name="Blom J."/>
            <person name="Goesmann A."/>
            <person name="Frey J.E."/>
            <person name="Plummer K.M."/>
            <person name="Beer S.V."/>
            <person name="Luck J."/>
            <person name="Duffy B."/>
            <person name="Rodoni B."/>
        </authorList>
    </citation>
    <scope>NUCLEOTIDE SEQUENCE [LARGE SCALE GENOMIC DNA]</scope>
    <source>
        <strain evidence="3">CFBP 1232</strain>
    </source>
</reference>
<organism evidence="2 3">
    <name type="scientific">Erwinia amylovora NBRC 12687 = CFBP 1232</name>
    <dbReference type="NCBI Taxonomy" id="1219359"/>
    <lineage>
        <taxon>Bacteria</taxon>
        <taxon>Pseudomonadati</taxon>
        <taxon>Pseudomonadota</taxon>
        <taxon>Gammaproteobacteria</taxon>
        <taxon>Enterobacterales</taxon>
        <taxon>Erwiniaceae</taxon>
        <taxon>Erwinia</taxon>
    </lineage>
</organism>
<dbReference type="AlphaFoldDB" id="A0A831A4Y3"/>
<keyword evidence="1" id="KW-1133">Transmembrane helix</keyword>
<dbReference type="Proteomes" id="UP000013111">
    <property type="component" value="Unassembled WGS sequence"/>
</dbReference>
<dbReference type="EMBL" id="CAPB01000039">
    <property type="protein sequence ID" value="CCO95319.1"/>
    <property type="molecule type" value="Genomic_DNA"/>
</dbReference>
<reference evidence="2 3" key="1">
    <citation type="submission" date="2012-11" db="EMBL/GenBank/DDBJ databases">
        <authorList>
            <person name="Linke B."/>
        </authorList>
    </citation>
    <scope>NUCLEOTIDE SEQUENCE [LARGE SCALE GENOMIC DNA]</scope>
    <source>
        <strain evidence="3">CFBP 1232</strain>
    </source>
</reference>